<dbReference type="SMART" id="SM00714">
    <property type="entry name" value="LITAF"/>
    <property type="match status" value="1"/>
</dbReference>
<comment type="subcellular location">
    <subcellularLocation>
        <location evidence="1">Endosome membrane</location>
        <topology evidence="1">Peripheral membrane protein</topology>
        <orientation evidence="1">Cytoplasmic side</orientation>
    </subcellularLocation>
    <subcellularLocation>
        <location evidence="2">Late endosome membrane</location>
    </subcellularLocation>
    <subcellularLocation>
        <location evidence="3">Lysosome membrane</location>
        <topology evidence="3">Peripheral membrane protein</topology>
        <orientation evidence="3">Cytoplasmic side</orientation>
    </subcellularLocation>
</comment>
<dbReference type="InterPro" id="IPR037519">
    <property type="entry name" value="LITAF_fam"/>
</dbReference>
<name>A0A8X8BE86_POLSE</name>
<accession>A0A8X8BE86</accession>
<feature type="non-terminal residue" evidence="8">
    <location>
        <position position="77"/>
    </location>
</feature>
<sequence length="77" mass="8643">MNFLDRPVQTLCPVCQQMITTQLEYNSGVLTWLSCGGLFIFGCIYGCCLIPFCVDSLKDVTHRCPNCKSILGVHKRL</sequence>
<dbReference type="PANTHER" id="PTHR23292">
    <property type="entry name" value="LIPOPOLYSACCHARIDE-INDUCED TUMOR NECROSIS FACTOR-ALPHA FACTOR"/>
    <property type="match status" value="1"/>
</dbReference>
<dbReference type="PROSITE" id="PS51257">
    <property type="entry name" value="PROKAR_LIPOPROTEIN"/>
    <property type="match status" value="1"/>
</dbReference>
<keyword evidence="9" id="KW-1185">Reference proteome</keyword>
<dbReference type="GO" id="GO:0098574">
    <property type="term" value="C:cytoplasmic side of lysosomal membrane"/>
    <property type="evidence" value="ECO:0007669"/>
    <property type="project" value="TreeGrafter"/>
</dbReference>
<comment type="caution">
    <text evidence="8">The sequence shown here is derived from an EMBL/GenBank/DDBJ whole genome shotgun (WGS) entry which is preliminary data.</text>
</comment>
<keyword evidence="7" id="KW-0472">Membrane</keyword>
<protein>
    <submittedName>
        <fullName evidence="8">LITAF factor</fullName>
    </submittedName>
</protein>
<keyword evidence="6" id="KW-0862">Zinc</keyword>
<dbReference type="Pfam" id="PF10601">
    <property type="entry name" value="zf-LITAF-like"/>
    <property type="match status" value="1"/>
</dbReference>
<reference evidence="8 9" key="1">
    <citation type="journal article" date="2021" name="Cell">
        <title>Tracing the genetic footprints of vertebrate landing in non-teleost ray-finned fishes.</title>
        <authorList>
            <person name="Bi X."/>
            <person name="Wang K."/>
            <person name="Yang L."/>
            <person name="Pan H."/>
            <person name="Jiang H."/>
            <person name="Wei Q."/>
            <person name="Fang M."/>
            <person name="Yu H."/>
            <person name="Zhu C."/>
            <person name="Cai Y."/>
            <person name="He Y."/>
            <person name="Gan X."/>
            <person name="Zeng H."/>
            <person name="Yu D."/>
            <person name="Zhu Y."/>
            <person name="Jiang H."/>
            <person name="Qiu Q."/>
            <person name="Yang H."/>
            <person name="Zhang Y.E."/>
            <person name="Wang W."/>
            <person name="Zhu M."/>
            <person name="He S."/>
            <person name="Zhang G."/>
        </authorList>
    </citation>
    <scope>NUCLEOTIDE SEQUENCE [LARGE SCALE GENOMIC DNA]</scope>
    <source>
        <strain evidence="8">Bchr_013</strain>
    </source>
</reference>
<evidence type="ECO:0000313" key="9">
    <source>
        <dbReference type="Proteomes" id="UP000886611"/>
    </source>
</evidence>
<dbReference type="GO" id="GO:0005634">
    <property type="term" value="C:nucleus"/>
    <property type="evidence" value="ECO:0007669"/>
    <property type="project" value="TreeGrafter"/>
</dbReference>
<dbReference type="PANTHER" id="PTHR23292:SF45">
    <property type="entry name" value="LIPOPOLYSACCHARIDE-INDUCED TUMOR NECROSIS FACTOR-ALPHA FACTOR HOMOLOG"/>
    <property type="match status" value="1"/>
</dbReference>
<evidence type="ECO:0000256" key="4">
    <source>
        <dbReference type="ARBA" id="ARBA00005975"/>
    </source>
</evidence>
<evidence type="ECO:0000256" key="5">
    <source>
        <dbReference type="ARBA" id="ARBA00022723"/>
    </source>
</evidence>
<evidence type="ECO:0000256" key="3">
    <source>
        <dbReference type="ARBA" id="ARBA00004630"/>
    </source>
</evidence>
<feature type="non-terminal residue" evidence="8">
    <location>
        <position position="1"/>
    </location>
</feature>
<dbReference type="GO" id="GO:0098560">
    <property type="term" value="C:cytoplasmic side of late endosome membrane"/>
    <property type="evidence" value="ECO:0007669"/>
    <property type="project" value="TreeGrafter"/>
</dbReference>
<dbReference type="GO" id="GO:0008270">
    <property type="term" value="F:zinc ion binding"/>
    <property type="evidence" value="ECO:0007669"/>
    <property type="project" value="TreeGrafter"/>
</dbReference>
<evidence type="ECO:0000256" key="1">
    <source>
        <dbReference type="ARBA" id="ARBA00004125"/>
    </source>
</evidence>
<keyword evidence="5" id="KW-0479">Metal-binding</keyword>
<comment type="similarity">
    <text evidence="4">Belongs to the CDIP1/LITAF family.</text>
</comment>
<dbReference type="InterPro" id="IPR006629">
    <property type="entry name" value="LITAF"/>
</dbReference>
<dbReference type="AlphaFoldDB" id="A0A8X8BE86"/>
<organism evidence="8 9">
    <name type="scientific">Polypterus senegalus</name>
    <name type="common">Senegal bichir</name>
    <dbReference type="NCBI Taxonomy" id="55291"/>
    <lineage>
        <taxon>Eukaryota</taxon>
        <taxon>Metazoa</taxon>
        <taxon>Chordata</taxon>
        <taxon>Craniata</taxon>
        <taxon>Vertebrata</taxon>
        <taxon>Euteleostomi</taxon>
        <taxon>Actinopterygii</taxon>
        <taxon>Polypteriformes</taxon>
        <taxon>Polypteridae</taxon>
        <taxon>Polypterus</taxon>
    </lineage>
</organism>
<evidence type="ECO:0000256" key="6">
    <source>
        <dbReference type="ARBA" id="ARBA00022833"/>
    </source>
</evidence>
<proteinExistence type="inferred from homology"/>
<evidence type="ECO:0000313" key="8">
    <source>
        <dbReference type="EMBL" id="KAG2455533.1"/>
    </source>
</evidence>
<gene>
    <name evidence="8" type="primary">Litaf_0</name>
    <name evidence="8" type="ORF">GTO96_0007694</name>
</gene>
<dbReference type="EMBL" id="JAATIS010009265">
    <property type="protein sequence ID" value="KAG2455533.1"/>
    <property type="molecule type" value="Genomic_DNA"/>
</dbReference>
<evidence type="ECO:0000256" key="7">
    <source>
        <dbReference type="ARBA" id="ARBA00023136"/>
    </source>
</evidence>
<dbReference type="PROSITE" id="PS51837">
    <property type="entry name" value="LITAF"/>
    <property type="match status" value="1"/>
</dbReference>
<evidence type="ECO:0000256" key="2">
    <source>
        <dbReference type="ARBA" id="ARBA00004414"/>
    </source>
</evidence>
<dbReference type="Proteomes" id="UP000886611">
    <property type="component" value="Unassembled WGS sequence"/>
</dbReference>